<feature type="compositionally biased region" description="Polar residues" evidence="1">
    <location>
        <begin position="7"/>
        <end position="20"/>
    </location>
</feature>
<dbReference type="InterPro" id="IPR036844">
    <property type="entry name" value="Hint_dom_sf"/>
</dbReference>
<evidence type="ECO:0000256" key="1">
    <source>
        <dbReference type="SAM" id="MobiDB-lite"/>
    </source>
</evidence>
<proteinExistence type="predicted"/>
<dbReference type="InterPro" id="IPR013783">
    <property type="entry name" value="Ig-like_fold"/>
</dbReference>
<dbReference type="SUPFAM" id="SSF51294">
    <property type="entry name" value="Hedgehog/intein (Hint) domain"/>
    <property type="match status" value="1"/>
</dbReference>
<evidence type="ECO:0000259" key="2">
    <source>
        <dbReference type="Pfam" id="PF13403"/>
    </source>
</evidence>
<protein>
    <recommendedName>
        <fullName evidence="2">Hedgehog/Intein (Hint) domain-containing protein</fullName>
    </recommendedName>
</protein>
<sequence>MGAPSIGGTSTGAIDANSTGSVSADLNDVSNNMWGDTWSIQSGATYGSASINASTGLWSYDLDENHPAVQALDPGETLTDTFVVRLSDTGGNDTQTVTITITGVPCFVAGTVIETATGPRPVETIRPGDLIVTRDSGLQPVRWAGQRTVHADALAAEERLRPIRIRKGALGGGLPRNDMLLSRQHRLLVTGDRVQQICGTDEVLLPALRFLDWPGVDMLPPDGPISYHHLLFDRHQVIIAEGTATESLLLAEEARNRLPFRALLEIEALFPGPEARRILANPARPIPTPQLQKRIVANGAGQTPLSGGHETARTAPNAPRLKRRSS</sequence>
<reference evidence="3 4" key="1">
    <citation type="submission" date="2017-03" db="EMBL/GenBank/DDBJ databases">
        <authorList>
            <person name="Afonso C.L."/>
            <person name="Miller P.J."/>
            <person name="Scott M.A."/>
            <person name="Spackman E."/>
            <person name="Goraichik I."/>
            <person name="Dimitrov K.M."/>
            <person name="Suarez D.L."/>
            <person name="Swayne D.E."/>
        </authorList>
    </citation>
    <scope>NUCLEOTIDE SEQUENCE [LARGE SCALE GENOMIC DNA]</scope>
    <source>
        <strain evidence="3 4">CECT 8110</strain>
    </source>
</reference>
<dbReference type="InterPro" id="IPR028992">
    <property type="entry name" value="Hedgehog/Intein_dom"/>
</dbReference>
<dbReference type="InterPro" id="IPR010221">
    <property type="entry name" value="VCBS_dom"/>
</dbReference>
<accession>A0A1X6Z0T9</accession>
<evidence type="ECO:0000313" key="3">
    <source>
        <dbReference type="EMBL" id="SLN37498.1"/>
    </source>
</evidence>
<evidence type="ECO:0000313" key="4">
    <source>
        <dbReference type="Proteomes" id="UP000193207"/>
    </source>
</evidence>
<name>A0A1X6Z0T9_9RHOB</name>
<dbReference type="Pfam" id="PF17963">
    <property type="entry name" value="Big_9"/>
    <property type="match status" value="1"/>
</dbReference>
<feature type="domain" description="Hedgehog/Intein (Hint)" evidence="2">
    <location>
        <begin position="105"/>
        <end position="250"/>
    </location>
</feature>
<dbReference type="Gene3D" id="2.170.16.10">
    <property type="entry name" value="Hedgehog/Intein (Hint) domain"/>
    <property type="match status" value="1"/>
</dbReference>
<dbReference type="EMBL" id="FWFU01000002">
    <property type="protein sequence ID" value="SLN37498.1"/>
    <property type="molecule type" value="Genomic_DNA"/>
</dbReference>
<dbReference type="Proteomes" id="UP000193207">
    <property type="component" value="Unassembled WGS sequence"/>
</dbReference>
<dbReference type="NCBIfam" id="TIGR01965">
    <property type="entry name" value="VCBS_repeat"/>
    <property type="match status" value="1"/>
</dbReference>
<dbReference type="Pfam" id="PF13403">
    <property type="entry name" value="Hint_2"/>
    <property type="match status" value="1"/>
</dbReference>
<feature type="region of interest" description="Disordered" evidence="1">
    <location>
        <begin position="299"/>
        <end position="326"/>
    </location>
</feature>
<organism evidence="3 4">
    <name type="scientific">Roseovarius halotolerans</name>
    <dbReference type="NCBI Taxonomy" id="505353"/>
    <lineage>
        <taxon>Bacteria</taxon>
        <taxon>Pseudomonadati</taxon>
        <taxon>Pseudomonadota</taxon>
        <taxon>Alphaproteobacteria</taxon>
        <taxon>Rhodobacterales</taxon>
        <taxon>Roseobacteraceae</taxon>
        <taxon>Roseovarius</taxon>
    </lineage>
</organism>
<gene>
    <name evidence="3" type="ORF">ROH8110_01944</name>
</gene>
<keyword evidence="4" id="KW-1185">Reference proteome</keyword>
<dbReference type="Gene3D" id="2.60.40.10">
    <property type="entry name" value="Immunoglobulins"/>
    <property type="match status" value="1"/>
</dbReference>
<feature type="region of interest" description="Disordered" evidence="1">
    <location>
        <begin position="1"/>
        <end position="20"/>
    </location>
</feature>
<dbReference type="AlphaFoldDB" id="A0A1X6Z0T9"/>
<dbReference type="RefSeq" id="WP_085817529.1">
    <property type="nucleotide sequence ID" value="NZ_FWFU01000002.1"/>
</dbReference>
<dbReference type="OrthoDB" id="6305173at2"/>